<comment type="subcellular location">
    <subcellularLocation>
        <location evidence="1">Cell membrane</location>
        <topology evidence="1">Multi-pass membrane protein</topology>
    </subcellularLocation>
</comment>
<evidence type="ECO:0000256" key="4">
    <source>
        <dbReference type="ARBA" id="ARBA00022989"/>
    </source>
</evidence>
<evidence type="ECO:0000313" key="8">
    <source>
        <dbReference type="EMBL" id="MFC3152660.1"/>
    </source>
</evidence>
<proteinExistence type="predicted"/>
<evidence type="ECO:0000259" key="7">
    <source>
        <dbReference type="Pfam" id="PF02743"/>
    </source>
</evidence>
<reference evidence="9" key="1">
    <citation type="journal article" date="2019" name="Int. J. Syst. Evol. Microbiol.">
        <title>The Global Catalogue of Microorganisms (GCM) 10K type strain sequencing project: providing services to taxonomists for standard genome sequencing and annotation.</title>
        <authorList>
            <consortium name="The Broad Institute Genomics Platform"/>
            <consortium name="The Broad Institute Genome Sequencing Center for Infectious Disease"/>
            <person name="Wu L."/>
            <person name="Ma J."/>
        </authorList>
    </citation>
    <scope>NUCLEOTIDE SEQUENCE [LARGE SCALE GENOMIC DNA]</scope>
    <source>
        <strain evidence="9">KCTC 52438</strain>
    </source>
</reference>
<evidence type="ECO:0000256" key="6">
    <source>
        <dbReference type="SAM" id="Phobius"/>
    </source>
</evidence>
<gene>
    <name evidence="8" type="ORF">ACFOEK_16610</name>
</gene>
<evidence type="ECO:0000256" key="2">
    <source>
        <dbReference type="ARBA" id="ARBA00022475"/>
    </source>
</evidence>
<dbReference type="Pfam" id="PF02743">
    <property type="entry name" value="dCache_1"/>
    <property type="match status" value="1"/>
</dbReference>
<dbReference type="InterPro" id="IPR033479">
    <property type="entry name" value="dCache_1"/>
</dbReference>
<evidence type="ECO:0000313" key="9">
    <source>
        <dbReference type="Proteomes" id="UP001595476"/>
    </source>
</evidence>
<keyword evidence="9" id="KW-1185">Reference proteome</keyword>
<name>A0ABV7HKH0_9GAMM</name>
<feature type="transmembrane region" description="Helical" evidence="6">
    <location>
        <begin position="336"/>
        <end position="358"/>
    </location>
</feature>
<protein>
    <submittedName>
        <fullName evidence="8">Cache domain-containing protein</fullName>
    </submittedName>
</protein>
<evidence type="ECO:0000256" key="5">
    <source>
        <dbReference type="ARBA" id="ARBA00023136"/>
    </source>
</evidence>
<dbReference type="Gene3D" id="3.30.450.20">
    <property type="entry name" value="PAS domain"/>
    <property type="match status" value="1"/>
</dbReference>
<dbReference type="CDD" id="cd12912">
    <property type="entry name" value="PDC2_MCP_like"/>
    <property type="match status" value="1"/>
</dbReference>
<comment type="caution">
    <text evidence="8">The sequence shown here is derived from an EMBL/GenBank/DDBJ whole genome shotgun (WGS) entry which is preliminary data.</text>
</comment>
<accession>A0ABV7HKH0</accession>
<dbReference type="RefSeq" id="WP_386722587.1">
    <property type="nucleotide sequence ID" value="NZ_JBHRSZ010000007.1"/>
</dbReference>
<organism evidence="8 9">
    <name type="scientific">Litoribrevibacter euphylliae</name>
    <dbReference type="NCBI Taxonomy" id="1834034"/>
    <lineage>
        <taxon>Bacteria</taxon>
        <taxon>Pseudomonadati</taxon>
        <taxon>Pseudomonadota</taxon>
        <taxon>Gammaproteobacteria</taxon>
        <taxon>Oceanospirillales</taxon>
        <taxon>Oceanospirillaceae</taxon>
        <taxon>Litoribrevibacter</taxon>
    </lineage>
</organism>
<keyword evidence="2" id="KW-1003">Cell membrane</keyword>
<evidence type="ECO:0000256" key="3">
    <source>
        <dbReference type="ARBA" id="ARBA00022692"/>
    </source>
</evidence>
<keyword evidence="5 6" id="KW-0472">Membrane</keyword>
<dbReference type="EMBL" id="JBHRSZ010000007">
    <property type="protein sequence ID" value="MFC3152660.1"/>
    <property type="molecule type" value="Genomic_DNA"/>
</dbReference>
<keyword evidence="4 6" id="KW-1133">Transmembrane helix</keyword>
<sequence length="364" mass="41055">MVNNSATTHLKSKKTRTKPTRFILACLIAVAVGLLMVRSLHVPMLQAQQHQSYHQALNSAASDIAHFIESRKAEVRLLADLPQLGTMNWQTIQPLLTTRLNAKHQDFEKFVLALPNGNFYSSVTGNPRQQGLVTQNDADPYSPKITLSERDYWRVVLHNNLEHQQITYVSNPMISYSSGVKQIMIASSIHHQGNVVGLLGGSISWDRITQLIDQISPEATIDASMENHKTRFMLVSKDGNYWYHWNPKKVIRKQTDQGAHNNPQGRPSALLFNILAEESEALKSLGRNMVAGKHGHTQLTLDGRAKEVFYMPIQNTNYSLAQVVDSSEYKTLTRQFNVYLLVALIASMMVYLFLVYLIPKEEGS</sequence>
<dbReference type="Proteomes" id="UP001595476">
    <property type="component" value="Unassembled WGS sequence"/>
</dbReference>
<evidence type="ECO:0000256" key="1">
    <source>
        <dbReference type="ARBA" id="ARBA00004651"/>
    </source>
</evidence>
<feature type="domain" description="Cache" evidence="7">
    <location>
        <begin position="45"/>
        <end position="321"/>
    </location>
</feature>
<keyword evidence="3 6" id="KW-0812">Transmembrane</keyword>